<sequence>WLTGSPSRAAPGWWGGTSSRRSPRRGASRWCWRG</sequence>
<accession>A0A6J4JD50</accession>
<feature type="non-terminal residue" evidence="2">
    <location>
        <position position="1"/>
    </location>
</feature>
<reference evidence="2" key="1">
    <citation type="submission" date="2020-02" db="EMBL/GenBank/DDBJ databases">
        <authorList>
            <person name="Meier V. D."/>
        </authorList>
    </citation>
    <scope>NUCLEOTIDE SEQUENCE</scope>
    <source>
        <strain evidence="2">AVDCRST_MAG54</strain>
    </source>
</reference>
<feature type="region of interest" description="Disordered" evidence="1">
    <location>
        <begin position="1"/>
        <end position="34"/>
    </location>
</feature>
<evidence type="ECO:0000313" key="2">
    <source>
        <dbReference type="EMBL" id="CAA9273509.1"/>
    </source>
</evidence>
<protein>
    <submittedName>
        <fullName evidence="2">Uncharacterized protein</fullName>
    </submittedName>
</protein>
<gene>
    <name evidence="2" type="ORF">AVDCRST_MAG54-3148</name>
</gene>
<dbReference type="AlphaFoldDB" id="A0A6J4JD50"/>
<dbReference type="EMBL" id="CADCTH010000398">
    <property type="protein sequence ID" value="CAA9273509.1"/>
    <property type="molecule type" value="Genomic_DNA"/>
</dbReference>
<feature type="non-terminal residue" evidence="2">
    <location>
        <position position="34"/>
    </location>
</feature>
<name>A0A6J4JD50_9PSEU</name>
<organism evidence="2">
    <name type="scientific">uncultured Actinomycetospora sp</name>
    <dbReference type="NCBI Taxonomy" id="1135996"/>
    <lineage>
        <taxon>Bacteria</taxon>
        <taxon>Bacillati</taxon>
        <taxon>Actinomycetota</taxon>
        <taxon>Actinomycetes</taxon>
        <taxon>Pseudonocardiales</taxon>
        <taxon>Pseudonocardiaceae</taxon>
        <taxon>Actinomycetospora</taxon>
        <taxon>environmental samples</taxon>
    </lineage>
</organism>
<evidence type="ECO:0000256" key="1">
    <source>
        <dbReference type="SAM" id="MobiDB-lite"/>
    </source>
</evidence>
<proteinExistence type="predicted"/>